<feature type="coiled-coil region" evidence="5">
    <location>
        <begin position="351"/>
        <end position="378"/>
    </location>
</feature>
<accession>A0A3B1ARG0</accession>
<dbReference type="EC" id="3.1.11.6" evidence="8"/>
<evidence type="ECO:0000256" key="4">
    <source>
        <dbReference type="ARBA" id="ARBA00022839"/>
    </source>
</evidence>
<dbReference type="EMBL" id="UOFY01000008">
    <property type="protein sequence ID" value="VAX06322.1"/>
    <property type="molecule type" value="Genomic_DNA"/>
</dbReference>
<evidence type="ECO:0000256" key="2">
    <source>
        <dbReference type="ARBA" id="ARBA00022722"/>
    </source>
</evidence>
<proteinExistence type="inferred from homology"/>
<evidence type="ECO:0000259" key="6">
    <source>
        <dbReference type="Pfam" id="PF02601"/>
    </source>
</evidence>
<gene>
    <name evidence="8" type="ORF">MNBD_GAMMA25-1806</name>
</gene>
<keyword evidence="2" id="KW-0540">Nuclease</keyword>
<keyword evidence="1" id="KW-0963">Cytoplasm</keyword>
<dbReference type="InterPro" id="IPR025824">
    <property type="entry name" value="OB-fold_nuc-bd_dom"/>
</dbReference>
<feature type="domain" description="Exonuclease VII large subunit C-terminal" evidence="6">
    <location>
        <begin position="122"/>
        <end position="434"/>
    </location>
</feature>
<evidence type="ECO:0000256" key="3">
    <source>
        <dbReference type="ARBA" id="ARBA00022801"/>
    </source>
</evidence>
<sequence length="442" mass="50324">MLKDIYTVSRLNREARSLLEGSFPLLLLEAEISNLAKPASGHWYLSLKDKTASVRCAMFRNHNQRLRFKPENGAQVLVRARISLYEARGEFQLIIEHMEEAGDGALQRAFEELKQRLNQEGLFDQAHKQALPAMPRQIGIITSPTGAAVHDILTTLQRRFPAIPVVLYPVAVQGDNAAREISTRIQLASQRSECDVLILARGGGSLEDLRAFNDEAVARAIYHCKIPIVSGVGHEVDFSIADFVADHRAATPTAAAEQISPDQQTLLKQTQQLFSRLKLNIATKQKTGTQQLYNLKKRLRHPGHRLQEVAQQLDDLELRMQQIMKHRMLHWQHALKLQLEKLQPYQPGHYLEQQQLQLQQYTRRLQQAIEHRLQQNRQRLHHSIHNLNTVSPLSTLSRGYTITTAVDNQRIICSSDELKSGQKIKTRLSQGHLISTIEKIEP</sequence>
<evidence type="ECO:0000256" key="5">
    <source>
        <dbReference type="SAM" id="Coils"/>
    </source>
</evidence>
<dbReference type="AlphaFoldDB" id="A0A3B1ARG0"/>
<dbReference type="PANTHER" id="PTHR30008:SF0">
    <property type="entry name" value="EXODEOXYRIBONUCLEASE 7 LARGE SUBUNIT"/>
    <property type="match status" value="1"/>
</dbReference>
<dbReference type="CDD" id="cd04489">
    <property type="entry name" value="ExoVII_LU_OBF"/>
    <property type="match status" value="1"/>
</dbReference>
<reference evidence="8" key="1">
    <citation type="submission" date="2018-06" db="EMBL/GenBank/DDBJ databases">
        <authorList>
            <person name="Zhirakovskaya E."/>
        </authorList>
    </citation>
    <scope>NUCLEOTIDE SEQUENCE</scope>
</reference>
<organism evidence="8">
    <name type="scientific">hydrothermal vent metagenome</name>
    <dbReference type="NCBI Taxonomy" id="652676"/>
    <lineage>
        <taxon>unclassified sequences</taxon>
        <taxon>metagenomes</taxon>
        <taxon>ecological metagenomes</taxon>
    </lineage>
</organism>
<name>A0A3B1ARG0_9ZZZZ</name>
<keyword evidence="4" id="KW-0269">Exonuclease</keyword>
<dbReference type="InterPro" id="IPR003753">
    <property type="entry name" value="Exonuc_VII_L"/>
</dbReference>
<keyword evidence="5" id="KW-0175">Coiled coil</keyword>
<keyword evidence="3 8" id="KW-0378">Hydrolase</keyword>
<protein>
    <submittedName>
        <fullName evidence="8">Exodeoxyribonuclease VII large subunit</fullName>
        <ecNumber evidence="8">3.1.11.6</ecNumber>
    </submittedName>
</protein>
<dbReference type="InterPro" id="IPR020579">
    <property type="entry name" value="Exonuc_VII_lsu_C"/>
</dbReference>
<dbReference type="Pfam" id="PF02601">
    <property type="entry name" value="Exonuc_VII_L"/>
    <property type="match status" value="1"/>
</dbReference>
<dbReference type="Pfam" id="PF13742">
    <property type="entry name" value="tRNA_anti_2"/>
    <property type="match status" value="1"/>
</dbReference>
<evidence type="ECO:0000256" key="1">
    <source>
        <dbReference type="ARBA" id="ARBA00022490"/>
    </source>
</evidence>
<evidence type="ECO:0000259" key="7">
    <source>
        <dbReference type="Pfam" id="PF13742"/>
    </source>
</evidence>
<evidence type="ECO:0000313" key="8">
    <source>
        <dbReference type="EMBL" id="VAX06322.1"/>
    </source>
</evidence>
<dbReference type="HAMAP" id="MF_00378">
    <property type="entry name" value="Exonuc_7_L"/>
    <property type="match status" value="1"/>
</dbReference>
<dbReference type="GO" id="GO:0006308">
    <property type="term" value="P:DNA catabolic process"/>
    <property type="evidence" value="ECO:0007669"/>
    <property type="project" value="InterPro"/>
</dbReference>
<dbReference type="GO" id="GO:0003676">
    <property type="term" value="F:nucleic acid binding"/>
    <property type="evidence" value="ECO:0007669"/>
    <property type="project" value="InterPro"/>
</dbReference>
<dbReference type="PANTHER" id="PTHR30008">
    <property type="entry name" value="EXODEOXYRIBONUCLEASE 7 LARGE SUBUNIT"/>
    <property type="match status" value="1"/>
</dbReference>
<feature type="domain" description="OB-fold nucleic acid binding" evidence="7">
    <location>
        <begin position="6"/>
        <end position="99"/>
    </location>
</feature>
<dbReference type="GO" id="GO:0008855">
    <property type="term" value="F:exodeoxyribonuclease VII activity"/>
    <property type="evidence" value="ECO:0007669"/>
    <property type="project" value="UniProtKB-EC"/>
</dbReference>
<dbReference type="GO" id="GO:0009318">
    <property type="term" value="C:exodeoxyribonuclease VII complex"/>
    <property type="evidence" value="ECO:0007669"/>
    <property type="project" value="InterPro"/>
</dbReference>
<dbReference type="NCBIfam" id="TIGR00237">
    <property type="entry name" value="xseA"/>
    <property type="match status" value="1"/>
</dbReference>